<dbReference type="PANTHER" id="PTHR45786:SF74">
    <property type="entry name" value="ATP-DEPENDENT DNA HELICASE"/>
    <property type="match status" value="1"/>
</dbReference>
<gene>
    <name evidence="2" type="ORF">ANCCEY_12816</name>
</gene>
<feature type="region of interest" description="Disordered" evidence="1">
    <location>
        <begin position="22"/>
        <end position="125"/>
    </location>
</feature>
<reference evidence="2 3" key="1">
    <citation type="submission" date="2013-05" db="EMBL/GenBank/DDBJ databases">
        <title>Draft genome of the parasitic nematode Anyclostoma ceylanicum.</title>
        <authorList>
            <person name="Mitreva M."/>
        </authorList>
    </citation>
    <scope>NUCLEOTIDE SEQUENCE [LARGE SCALE GENOMIC DNA]</scope>
</reference>
<keyword evidence="3" id="KW-1185">Reference proteome</keyword>
<dbReference type="PANTHER" id="PTHR45786">
    <property type="entry name" value="DNA BINDING PROTEIN-LIKE"/>
    <property type="match status" value="1"/>
</dbReference>
<dbReference type="AlphaFoldDB" id="A0A0D6L8D6"/>
<proteinExistence type="predicted"/>
<dbReference type="Proteomes" id="UP000054495">
    <property type="component" value="Unassembled WGS sequence"/>
</dbReference>
<feature type="compositionally biased region" description="Basic and acidic residues" evidence="1">
    <location>
        <begin position="60"/>
        <end position="125"/>
    </location>
</feature>
<evidence type="ECO:0000313" key="2">
    <source>
        <dbReference type="EMBL" id="EPB68090.1"/>
    </source>
</evidence>
<evidence type="ECO:0000313" key="3">
    <source>
        <dbReference type="Proteomes" id="UP000054495"/>
    </source>
</evidence>
<organism evidence="2 3">
    <name type="scientific">Ancylostoma ceylanicum</name>
    <dbReference type="NCBI Taxonomy" id="53326"/>
    <lineage>
        <taxon>Eukaryota</taxon>
        <taxon>Metazoa</taxon>
        <taxon>Ecdysozoa</taxon>
        <taxon>Nematoda</taxon>
        <taxon>Chromadorea</taxon>
        <taxon>Rhabditida</taxon>
        <taxon>Rhabditina</taxon>
        <taxon>Rhabditomorpha</taxon>
        <taxon>Strongyloidea</taxon>
        <taxon>Ancylostomatidae</taxon>
        <taxon>Ancylostomatinae</taxon>
        <taxon>Ancylostoma</taxon>
    </lineage>
</organism>
<sequence>MCNRYNRHIIFNSIIPNLEQKEQKGNKMEAGSSDCSYFRGMGMPPKRKDSLSRVSPGTKRVRELRAAETPEQRDARPEQNRIRNAETRAAETTEQRDARLEKNRLRNAELRVAETSEQRGARVEENRMRMAEGRATETPEPREARTAENRLRMAEARAAETSEMTAVIVDEEFDSRDVVIQKRNDALQRISETHRSHGALQYPVIFWEGSDMAVFRLESENGVLDEIIQYLMGRYINSNEALWHILRFAIHERYTAVVHLSVHLENGQRVYFTSGNAHEKAENSLNTTLTAFFLCANRILLLGHYFTQKSQNITPGTCQGKCFARENKVFQFQVMCVQAMP</sequence>
<protein>
    <submittedName>
        <fullName evidence="2">Uncharacterized protein</fullName>
    </submittedName>
</protein>
<name>A0A0D6L8D6_9BILA</name>
<evidence type="ECO:0000256" key="1">
    <source>
        <dbReference type="SAM" id="MobiDB-lite"/>
    </source>
</evidence>
<accession>A0A0D6L8D6</accession>
<dbReference type="EMBL" id="KE125505">
    <property type="protein sequence ID" value="EPB68090.1"/>
    <property type="molecule type" value="Genomic_DNA"/>
</dbReference>